<sequence>MKITSFDIKYALMYYFRFKRQWLCASECMNNDIMAITDKDIVEVEVKISKYDLWKGEAKKRKHEYMINPSGWSLMSMPNRFYICVPIYLEEEARRWVNQINKKYGIIRYDPQFSKYDAISISKSAISLHNNIANKRIERKIMMRVCAENINWMDKK</sequence>
<name>X0XLV4_9ZZZZ</name>
<dbReference type="AlphaFoldDB" id="X0XLV4"/>
<dbReference type="EMBL" id="BARS01047097">
    <property type="protein sequence ID" value="GAG36317.1"/>
    <property type="molecule type" value="Genomic_DNA"/>
</dbReference>
<proteinExistence type="predicted"/>
<organism evidence="1">
    <name type="scientific">marine sediment metagenome</name>
    <dbReference type="NCBI Taxonomy" id="412755"/>
    <lineage>
        <taxon>unclassified sequences</taxon>
        <taxon>metagenomes</taxon>
        <taxon>ecological metagenomes</taxon>
    </lineage>
</organism>
<protein>
    <submittedName>
        <fullName evidence="1">Uncharacterized protein</fullName>
    </submittedName>
</protein>
<evidence type="ECO:0000313" key="1">
    <source>
        <dbReference type="EMBL" id="GAG36317.1"/>
    </source>
</evidence>
<gene>
    <name evidence="1" type="ORF">S01H1_70791</name>
</gene>
<accession>X0XLV4</accession>
<reference evidence="1" key="1">
    <citation type="journal article" date="2014" name="Front. Microbiol.">
        <title>High frequency of phylogenetically diverse reductive dehalogenase-homologous genes in deep subseafloor sedimentary metagenomes.</title>
        <authorList>
            <person name="Kawai M."/>
            <person name="Futagami T."/>
            <person name="Toyoda A."/>
            <person name="Takaki Y."/>
            <person name="Nishi S."/>
            <person name="Hori S."/>
            <person name="Arai W."/>
            <person name="Tsubouchi T."/>
            <person name="Morono Y."/>
            <person name="Uchiyama I."/>
            <person name="Ito T."/>
            <person name="Fujiyama A."/>
            <person name="Inagaki F."/>
            <person name="Takami H."/>
        </authorList>
    </citation>
    <scope>NUCLEOTIDE SEQUENCE</scope>
    <source>
        <strain evidence="1">Expedition CK06-06</strain>
    </source>
</reference>
<comment type="caution">
    <text evidence="1">The sequence shown here is derived from an EMBL/GenBank/DDBJ whole genome shotgun (WGS) entry which is preliminary data.</text>
</comment>